<dbReference type="Gene3D" id="3.10.450.10">
    <property type="match status" value="2"/>
</dbReference>
<dbReference type="CDD" id="cd00042">
    <property type="entry name" value="CY"/>
    <property type="match status" value="1"/>
</dbReference>
<dbReference type="Proteomes" id="UP000789524">
    <property type="component" value="Unassembled WGS sequence"/>
</dbReference>
<name>A0A8J2QL40_9NEOP</name>
<gene>
    <name evidence="1" type="ORF">DCHRY22_LOCUS6091</name>
</gene>
<comment type="caution">
    <text evidence="1">The sequence shown here is derived from an EMBL/GenBank/DDBJ whole genome shotgun (WGS) entry which is preliminary data.</text>
</comment>
<evidence type="ECO:0000313" key="2">
    <source>
        <dbReference type="Proteomes" id="UP000789524"/>
    </source>
</evidence>
<accession>A0A8J2QL40</accession>
<dbReference type="GO" id="GO:0004869">
    <property type="term" value="F:cysteine-type endopeptidase inhibitor activity"/>
    <property type="evidence" value="ECO:0007669"/>
    <property type="project" value="InterPro"/>
</dbReference>
<proteinExistence type="predicted"/>
<dbReference type="InterPro" id="IPR046350">
    <property type="entry name" value="Cystatin_sf"/>
</dbReference>
<organism evidence="1 2">
    <name type="scientific">Danaus chrysippus</name>
    <name type="common">African queen</name>
    <dbReference type="NCBI Taxonomy" id="151541"/>
    <lineage>
        <taxon>Eukaryota</taxon>
        <taxon>Metazoa</taxon>
        <taxon>Ecdysozoa</taxon>
        <taxon>Arthropoda</taxon>
        <taxon>Hexapoda</taxon>
        <taxon>Insecta</taxon>
        <taxon>Pterygota</taxon>
        <taxon>Neoptera</taxon>
        <taxon>Endopterygota</taxon>
        <taxon>Lepidoptera</taxon>
        <taxon>Glossata</taxon>
        <taxon>Ditrysia</taxon>
        <taxon>Papilionoidea</taxon>
        <taxon>Nymphalidae</taxon>
        <taxon>Danainae</taxon>
        <taxon>Danaini</taxon>
        <taxon>Danaina</taxon>
        <taxon>Danaus</taxon>
        <taxon>Anosia</taxon>
    </lineage>
</organism>
<sequence>MADVLEGETNKNPSDPKYYALAQESLEKYQVLTGQINLVVTVVTRVTEQVVAGVITRLHFTAQPLDQIYFLMCNSKILVPLDSSQKQITVDCEMAHIDGGIVVKDPNDPKYYALAQESLDKYQEQTGQRNLLVIKVTKATEQLVAGLITRLQFNAQPLGVLNMLSCNSEIYEPVDLSPKEITVDCESL</sequence>
<dbReference type="SUPFAM" id="SSF54403">
    <property type="entry name" value="Cystatin/monellin"/>
    <property type="match status" value="2"/>
</dbReference>
<reference evidence="1" key="1">
    <citation type="submission" date="2021-09" db="EMBL/GenBank/DDBJ databases">
        <authorList>
            <person name="Martin H S."/>
        </authorList>
    </citation>
    <scope>NUCLEOTIDE SEQUENCE</scope>
</reference>
<dbReference type="OrthoDB" id="6357437at2759"/>
<keyword evidence="2" id="KW-1185">Reference proteome</keyword>
<evidence type="ECO:0000313" key="1">
    <source>
        <dbReference type="EMBL" id="CAG9565197.1"/>
    </source>
</evidence>
<dbReference type="AlphaFoldDB" id="A0A8J2QL40"/>
<dbReference type="EMBL" id="CAKASE010000053">
    <property type="protein sequence ID" value="CAG9565197.1"/>
    <property type="molecule type" value="Genomic_DNA"/>
</dbReference>
<dbReference type="InterPro" id="IPR000010">
    <property type="entry name" value="Cystatin_dom"/>
</dbReference>
<protein>
    <submittedName>
        <fullName evidence="1">(African queen) hypothetical protein</fullName>
    </submittedName>
</protein>